<dbReference type="EMBL" id="JABBWM010000002">
    <property type="protein sequence ID" value="KAG2119611.1"/>
    <property type="molecule type" value="Genomic_DNA"/>
</dbReference>
<keyword evidence="2" id="KW-1185">Reference proteome</keyword>
<dbReference type="Proteomes" id="UP000823399">
    <property type="component" value="Unassembled WGS sequence"/>
</dbReference>
<dbReference type="GeneID" id="64697306"/>
<sequence length="99" mass="10501">MTPQLTLTSSLIIMAPHTRARTDLGGTTNPQPLLNVAAPSAVPPFMPQATPSVPAPPAPNTPYAYYPTSSAVSITACRISKADLDKIELLDRAKNNWTS</sequence>
<dbReference type="RefSeq" id="XP_041299437.1">
    <property type="nucleotide sequence ID" value="XM_041435047.1"/>
</dbReference>
<organism evidence="1 2">
    <name type="scientific">Suillus discolor</name>
    <dbReference type="NCBI Taxonomy" id="1912936"/>
    <lineage>
        <taxon>Eukaryota</taxon>
        <taxon>Fungi</taxon>
        <taxon>Dikarya</taxon>
        <taxon>Basidiomycota</taxon>
        <taxon>Agaricomycotina</taxon>
        <taxon>Agaricomycetes</taxon>
        <taxon>Agaricomycetidae</taxon>
        <taxon>Boletales</taxon>
        <taxon>Suillineae</taxon>
        <taxon>Suillaceae</taxon>
        <taxon>Suillus</taxon>
    </lineage>
</organism>
<protein>
    <submittedName>
        <fullName evidence="1">Uncharacterized protein</fullName>
    </submittedName>
</protein>
<evidence type="ECO:0000313" key="1">
    <source>
        <dbReference type="EMBL" id="KAG2119611.1"/>
    </source>
</evidence>
<gene>
    <name evidence="1" type="ORF">F5147DRAFT_664837</name>
</gene>
<evidence type="ECO:0000313" key="2">
    <source>
        <dbReference type="Proteomes" id="UP000823399"/>
    </source>
</evidence>
<comment type="caution">
    <text evidence="1">The sequence shown here is derived from an EMBL/GenBank/DDBJ whole genome shotgun (WGS) entry which is preliminary data.</text>
</comment>
<name>A0A9P7FKZ7_9AGAM</name>
<accession>A0A9P7FKZ7</accession>
<proteinExistence type="predicted"/>
<dbReference type="AlphaFoldDB" id="A0A9P7FKZ7"/>
<reference evidence="1" key="1">
    <citation type="journal article" date="2020" name="New Phytol.">
        <title>Comparative genomics reveals dynamic genome evolution in host specialist ectomycorrhizal fungi.</title>
        <authorList>
            <person name="Lofgren L.A."/>
            <person name="Nguyen N.H."/>
            <person name="Vilgalys R."/>
            <person name="Ruytinx J."/>
            <person name="Liao H.L."/>
            <person name="Branco S."/>
            <person name="Kuo A."/>
            <person name="LaButti K."/>
            <person name="Lipzen A."/>
            <person name="Andreopoulos W."/>
            <person name="Pangilinan J."/>
            <person name="Riley R."/>
            <person name="Hundley H."/>
            <person name="Na H."/>
            <person name="Barry K."/>
            <person name="Grigoriev I.V."/>
            <person name="Stajich J.E."/>
            <person name="Kennedy P.G."/>
        </authorList>
    </citation>
    <scope>NUCLEOTIDE SEQUENCE</scope>
    <source>
        <strain evidence="1">FC423</strain>
    </source>
</reference>